<evidence type="ECO:0000313" key="2">
    <source>
        <dbReference type="Proteomes" id="UP000649573"/>
    </source>
</evidence>
<dbReference type="EMBL" id="BMRE01000004">
    <property type="protein sequence ID" value="GGU25414.1"/>
    <property type="molecule type" value="Genomic_DNA"/>
</dbReference>
<keyword evidence="2" id="KW-1185">Reference proteome</keyword>
<dbReference type="Proteomes" id="UP000649573">
    <property type="component" value="Unassembled WGS sequence"/>
</dbReference>
<sequence length="57" mass="6382">MNSPRITELACLWRTAPGSGLPEPGGEFLGAMLDHFPELFPAWDYADLRERFAARFG</sequence>
<accession>A0ABQ2UGD2</accession>
<evidence type="ECO:0000313" key="1">
    <source>
        <dbReference type="EMBL" id="GGU25414.1"/>
    </source>
</evidence>
<organism evidence="1 2">
    <name type="scientific">Lentzea flava</name>
    <dbReference type="NCBI Taxonomy" id="103732"/>
    <lineage>
        <taxon>Bacteria</taxon>
        <taxon>Bacillati</taxon>
        <taxon>Actinomycetota</taxon>
        <taxon>Actinomycetes</taxon>
        <taxon>Pseudonocardiales</taxon>
        <taxon>Pseudonocardiaceae</taxon>
        <taxon>Lentzea</taxon>
    </lineage>
</organism>
<name>A0ABQ2UGD2_9PSEU</name>
<gene>
    <name evidence="1" type="ORF">GCM10010178_17000</name>
</gene>
<proteinExistence type="predicted"/>
<protein>
    <submittedName>
        <fullName evidence="1">Uncharacterized protein</fullName>
    </submittedName>
</protein>
<reference evidence="2" key="1">
    <citation type="journal article" date="2019" name="Int. J. Syst. Evol. Microbiol.">
        <title>The Global Catalogue of Microorganisms (GCM) 10K type strain sequencing project: providing services to taxonomists for standard genome sequencing and annotation.</title>
        <authorList>
            <consortium name="The Broad Institute Genomics Platform"/>
            <consortium name="The Broad Institute Genome Sequencing Center for Infectious Disease"/>
            <person name="Wu L."/>
            <person name="Ma J."/>
        </authorList>
    </citation>
    <scope>NUCLEOTIDE SEQUENCE [LARGE SCALE GENOMIC DNA]</scope>
    <source>
        <strain evidence="2">JCM 3296</strain>
    </source>
</reference>
<dbReference type="RefSeq" id="WP_189253041.1">
    <property type="nucleotide sequence ID" value="NZ_BMRE01000004.1"/>
</dbReference>
<comment type="caution">
    <text evidence="1">The sequence shown here is derived from an EMBL/GenBank/DDBJ whole genome shotgun (WGS) entry which is preliminary data.</text>
</comment>